<evidence type="ECO:0000256" key="4">
    <source>
        <dbReference type="ARBA" id="ARBA00023136"/>
    </source>
</evidence>
<dbReference type="Proteomes" id="UP000799772">
    <property type="component" value="Unassembled WGS sequence"/>
</dbReference>
<dbReference type="SUPFAM" id="SSF103473">
    <property type="entry name" value="MFS general substrate transporter"/>
    <property type="match status" value="1"/>
</dbReference>
<feature type="transmembrane region" description="Helical" evidence="6">
    <location>
        <begin position="25"/>
        <end position="45"/>
    </location>
</feature>
<feature type="transmembrane region" description="Helical" evidence="6">
    <location>
        <begin position="242"/>
        <end position="262"/>
    </location>
</feature>
<feature type="transmembrane region" description="Helical" evidence="6">
    <location>
        <begin position="282"/>
        <end position="303"/>
    </location>
</feature>
<dbReference type="GO" id="GO:0005886">
    <property type="term" value="C:plasma membrane"/>
    <property type="evidence" value="ECO:0007669"/>
    <property type="project" value="TreeGrafter"/>
</dbReference>
<gene>
    <name evidence="8" type="ORF">NA57DRAFT_74309</name>
</gene>
<dbReference type="AlphaFoldDB" id="A0A9P4IM91"/>
<evidence type="ECO:0000256" key="6">
    <source>
        <dbReference type="SAM" id="Phobius"/>
    </source>
</evidence>
<keyword evidence="4 6" id="KW-0472">Membrane</keyword>
<dbReference type="PANTHER" id="PTHR23508">
    <property type="entry name" value="CARBOXYLIC ACID TRANSPORTER PROTEIN HOMOLOG"/>
    <property type="match status" value="1"/>
</dbReference>
<dbReference type="InterPro" id="IPR036259">
    <property type="entry name" value="MFS_trans_sf"/>
</dbReference>
<feature type="transmembrane region" description="Helical" evidence="6">
    <location>
        <begin position="368"/>
        <end position="388"/>
    </location>
</feature>
<dbReference type="Gene3D" id="1.20.1250.20">
    <property type="entry name" value="MFS general substrate transporter like domains"/>
    <property type="match status" value="1"/>
</dbReference>
<feature type="transmembrane region" description="Helical" evidence="6">
    <location>
        <begin position="408"/>
        <end position="427"/>
    </location>
</feature>
<dbReference type="Pfam" id="PF07690">
    <property type="entry name" value="MFS_1"/>
    <property type="match status" value="1"/>
</dbReference>
<comment type="subcellular location">
    <subcellularLocation>
        <location evidence="1">Membrane</location>
        <topology evidence="1">Multi-pass membrane protein</topology>
    </subcellularLocation>
</comment>
<dbReference type="OrthoDB" id="5296287at2759"/>
<dbReference type="PROSITE" id="PS50850">
    <property type="entry name" value="MFS"/>
    <property type="match status" value="1"/>
</dbReference>
<evidence type="ECO:0000256" key="5">
    <source>
        <dbReference type="SAM" id="MobiDB-lite"/>
    </source>
</evidence>
<organism evidence="8 9">
    <name type="scientific">Rhizodiscina lignyota</name>
    <dbReference type="NCBI Taxonomy" id="1504668"/>
    <lineage>
        <taxon>Eukaryota</taxon>
        <taxon>Fungi</taxon>
        <taxon>Dikarya</taxon>
        <taxon>Ascomycota</taxon>
        <taxon>Pezizomycotina</taxon>
        <taxon>Dothideomycetes</taxon>
        <taxon>Pleosporomycetidae</taxon>
        <taxon>Aulographales</taxon>
        <taxon>Rhizodiscinaceae</taxon>
        <taxon>Rhizodiscina</taxon>
    </lineage>
</organism>
<proteinExistence type="predicted"/>
<keyword evidence="3 6" id="KW-1133">Transmembrane helix</keyword>
<feature type="compositionally biased region" description="Basic and acidic residues" evidence="5">
    <location>
        <begin position="461"/>
        <end position="477"/>
    </location>
</feature>
<feature type="transmembrane region" description="Helical" evidence="6">
    <location>
        <begin position="334"/>
        <end position="356"/>
    </location>
</feature>
<dbReference type="GO" id="GO:0046943">
    <property type="term" value="F:carboxylic acid transmembrane transporter activity"/>
    <property type="evidence" value="ECO:0007669"/>
    <property type="project" value="TreeGrafter"/>
</dbReference>
<evidence type="ECO:0000256" key="2">
    <source>
        <dbReference type="ARBA" id="ARBA00022692"/>
    </source>
</evidence>
<dbReference type="EMBL" id="ML978124">
    <property type="protein sequence ID" value="KAF2100711.1"/>
    <property type="molecule type" value="Genomic_DNA"/>
</dbReference>
<name>A0A9P4IM91_9PEZI</name>
<keyword evidence="9" id="KW-1185">Reference proteome</keyword>
<evidence type="ECO:0000313" key="9">
    <source>
        <dbReference type="Proteomes" id="UP000799772"/>
    </source>
</evidence>
<accession>A0A9P4IM91</accession>
<protein>
    <submittedName>
        <fullName evidence="8">MFS general substrate transporter</fullName>
    </submittedName>
</protein>
<evidence type="ECO:0000256" key="3">
    <source>
        <dbReference type="ARBA" id="ARBA00022989"/>
    </source>
</evidence>
<feature type="transmembrane region" description="Helical" evidence="6">
    <location>
        <begin position="310"/>
        <end position="328"/>
    </location>
</feature>
<dbReference type="PANTHER" id="PTHR23508:SF10">
    <property type="entry name" value="CARBOXYLIC ACID TRANSPORTER PROTEIN HOMOLOG"/>
    <property type="match status" value="1"/>
</dbReference>
<feature type="domain" description="Major facilitator superfamily (MFS) profile" evidence="7">
    <location>
        <begin position="27"/>
        <end position="431"/>
    </location>
</feature>
<sequence length="492" mass="53859">MALLQDIKTIPRDFADALRMKPVQYLVWFCCWACWTLGSLDFYLLPFTTTNMATAFKVKQTKISEANTTSMLSRTIGALIFGIASDQYGRKIPLLIDLVVMGAVTLANGFLTTYSQLVGVRFLFGVCYGGTYGLAMAAVLEATPQKARGIVAGSTQQGFAAGYLFASGLHLAMSKYKWQALFWLGAGLTIPVFIIRLVTPSYSVVAEAVRDAEGIQRVTEAAAVGGELSFWKKFKFVARRHWAVFIYAIVLTACFNTTGHGSMDLYPTFLVTQKKLSVLHETWVTCILQIGGISGGIVGGFLSNRFSPRWVGATAALAMAPWLPLWCLPKTWNLLALGAFFFQFFYGCAIGNLGNIMQQLCPHPGIRGAFTGVAYNLGNAISSIAPTIETALGERFPTADGTPDYAKTQMILVGIVIALLSLTLACMPTGNINRYWDKEDPNAEIPIHEAKTMDDMAIEPQPREGHNAPYGDKKADEIEQVEEVQLQDMKKV</sequence>
<evidence type="ECO:0000259" key="7">
    <source>
        <dbReference type="PROSITE" id="PS50850"/>
    </source>
</evidence>
<keyword evidence="2 6" id="KW-0812">Transmembrane</keyword>
<comment type="caution">
    <text evidence="8">The sequence shown here is derived from an EMBL/GenBank/DDBJ whole genome shotgun (WGS) entry which is preliminary data.</text>
</comment>
<dbReference type="InterPro" id="IPR011701">
    <property type="entry name" value="MFS"/>
</dbReference>
<feature type="region of interest" description="Disordered" evidence="5">
    <location>
        <begin position="458"/>
        <end position="477"/>
    </location>
</feature>
<reference evidence="8" key="1">
    <citation type="journal article" date="2020" name="Stud. Mycol.">
        <title>101 Dothideomycetes genomes: a test case for predicting lifestyles and emergence of pathogens.</title>
        <authorList>
            <person name="Haridas S."/>
            <person name="Albert R."/>
            <person name="Binder M."/>
            <person name="Bloem J."/>
            <person name="Labutti K."/>
            <person name="Salamov A."/>
            <person name="Andreopoulos B."/>
            <person name="Baker S."/>
            <person name="Barry K."/>
            <person name="Bills G."/>
            <person name="Bluhm B."/>
            <person name="Cannon C."/>
            <person name="Castanera R."/>
            <person name="Culley D."/>
            <person name="Daum C."/>
            <person name="Ezra D."/>
            <person name="Gonzalez J."/>
            <person name="Henrissat B."/>
            <person name="Kuo A."/>
            <person name="Liang C."/>
            <person name="Lipzen A."/>
            <person name="Lutzoni F."/>
            <person name="Magnuson J."/>
            <person name="Mondo S."/>
            <person name="Nolan M."/>
            <person name="Ohm R."/>
            <person name="Pangilinan J."/>
            <person name="Park H.-J."/>
            <person name="Ramirez L."/>
            <person name="Alfaro M."/>
            <person name="Sun H."/>
            <person name="Tritt A."/>
            <person name="Yoshinaga Y."/>
            <person name="Zwiers L.-H."/>
            <person name="Turgeon B."/>
            <person name="Goodwin S."/>
            <person name="Spatafora J."/>
            <person name="Crous P."/>
            <person name="Grigoriev I."/>
        </authorList>
    </citation>
    <scope>NUCLEOTIDE SEQUENCE</scope>
    <source>
        <strain evidence="8">CBS 133067</strain>
    </source>
</reference>
<evidence type="ECO:0000256" key="1">
    <source>
        <dbReference type="ARBA" id="ARBA00004141"/>
    </source>
</evidence>
<dbReference type="InterPro" id="IPR020846">
    <property type="entry name" value="MFS_dom"/>
</dbReference>
<feature type="transmembrane region" description="Helical" evidence="6">
    <location>
        <begin position="94"/>
        <end position="114"/>
    </location>
</feature>
<evidence type="ECO:0000313" key="8">
    <source>
        <dbReference type="EMBL" id="KAF2100711.1"/>
    </source>
</evidence>
<feature type="transmembrane region" description="Helical" evidence="6">
    <location>
        <begin position="120"/>
        <end position="140"/>
    </location>
</feature>
<feature type="transmembrane region" description="Helical" evidence="6">
    <location>
        <begin position="178"/>
        <end position="198"/>
    </location>
</feature>